<keyword evidence="1" id="KW-0812">Transmembrane</keyword>
<dbReference type="EMBL" id="CP043939">
    <property type="protein sequence ID" value="QER67592.1"/>
    <property type="molecule type" value="Genomic_DNA"/>
</dbReference>
<protein>
    <submittedName>
        <fullName evidence="2">Uncharacterized protein</fullName>
    </submittedName>
</protein>
<accession>A0A5P1X118</accession>
<proteinExistence type="predicted"/>
<name>A0A5P1X118_9LACO</name>
<organism evidence="2 3">
    <name type="scientific">Paucilactobacillus nenjiangensis</name>
    <dbReference type="NCBI Taxonomy" id="1296540"/>
    <lineage>
        <taxon>Bacteria</taxon>
        <taxon>Bacillati</taxon>
        <taxon>Bacillota</taxon>
        <taxon>Bacilli</taxon>
        <taxon>Lactobacillales</taxon>
        <taxon>Lactobacillaceae</taxon>
        <taxon>Paucilactobacillus</taxon>
    </lineage>
</organism>
<evidence type="ECO:0000256" key="1">
    <source>
        <dbReference type="SAM" id="Phobius"/>
    </source>
</evidence>
<evidence type="ECO:0000313" key="3">
    <source>
        <dbReference type="Proteomes" id="UP000325295"/>
    </source>
</evidence>
<dbReference type="Proteomes" id="UP000325295">
    <property type="component" value="Chromosome"/>
</dbReference>
<dbReference type="KEGG" id="lnn:F0161_06790"/>
<reference evidence="2 3" key="1">
    <citation type="submission" date="2019-09" db="EMBL/GenBank/DDBJ databases">
        <title>Complete Genome Sequence of Lactobacillus nenjiangensis SH-Y15, isolated from sauerkraut.</title>
        <authorList>
            <person name="Yang H."/>
        </authorList>
    </citation>
    <scope>NUCLEOTIDE SEQUENCE [LARGE SCALE GENOMIC DNA]</scope>
    <source>
        <strain evidence="2 3">SH-Y15</strain>
    </source>
</reference>
<keyword evidence="1" id="KW-1133">Transmembrane helix</keyword>
<feature type="transmembrane region" description="Helical" evidence="1">
    <location>
        <begin position="38"/>
        <end position="66"/>
    </location>
</feature>
<sequence>MSKRQIALYVGWIIVGSLILLGGLFMTWDTLIWLMTPLWVICGLWISVSAIGTYLLISVIIEIIILKRKKD</sequence>
<dbReference type="AlphaFoldDB" id="A0A5P1X118"/>
<keyword evidence="3" id="KW-1185">Reference proteome</keyword>
<keyword evidence="1" id="KW-0472">Membrane</keyword>
<feature type="transmembrane region" description="Helical" evidence="1">
    <location>
        <begin position="7"/>
        <end position="26"/>
    </location>
</feature>
<gene>
    <name evidence="2" type="ORF">F0161_06790</name>
</gene>
<evidence type="ECO:0000313" key="2">
    <source>
        <dbReference type="EMBL" id="QER67592.1"/>
    </source>
</evidence>